<dbReference type="AlphaFoldDB" id="D2R2A6"/>
<dbReference type="KEGG" id="psl:Psta_0325"/>
<keyword evidence="4" id="KW-1185">Reference proteome</keyword>
<dbReference type="Proteomes" id="UP000001887">
    <property type="component" value="Chromosome"/>
</dbReference>
<feature type="domain" description="DUF1549" evidence="1">
    <location>
        <begin position="59"/>
        <end position="255"/>
    </location>
</feature>
<dbReference type="Pfam" id="PF07583">
    <property type="entry name" value="PSCyt2"/>
    <property type="match status" value="1"/>
</dbReference>
<dbReference type="InterPro" id="IPR011444">
    <property type="entry name" value="DUF1549"/>
</dbReference>
<dbReference type="InterPro" id="IPR022655">
    <property type="entry name" value="DUF1553"/>
</dbReference>
<name>D2R2A6_PIRSD</name>
<dbReference type="PANTHER" id="PTHR35889:SF3">
    <property type="entry name" value="F-BOX DOMAIN-CONTAINING PROTEIN"/>
    <property type="match status" value="1"/>
</dbReference>
<dbReference type="Pfam" id="PF07587">
    <property type="entry name" value="PSD1"/>
    <property type="match status" value="1"/>
</dbReference>
<sequence length="546" mass="60785">MGHNPSGGTLIRLAAQTFRCSAAVAWLSRAKLAALALLLALQTVAHTLWAIDQPELTAKIDAHLSHAWSDASLPAPLPASDATFLRRVMLDLVGRIPTANETRTFLDDRDPHKRAQLIVRLLETPTHLREQARFWRKSWMPQTETPQFAPLARPAEAWLLDAIARRQPLNTIAQQLLAPQRISPQSKGSTNSATFEDAPRSFLAISQYQPELIAANASRAFLGVNLDCAQCHDHPFSRWSQEEFWQTAAFFVRTDAGTEAAAGELKIKIPNSDRVVEAKLFTAETLEWPEQPNRDSGREMFAAWATSPSNRLFARAIVNRLWAKYFGRGIVEPLDDLSDENKPTHPELLDELERALVASDFDARLLIASIVNSRAYQGADDSATRASEGADFPYFTSPAARLLNAEQLDISLHVAAGIPWERAEESVSYDRSERESFLDRFQDDSTRAATRSIPQSLTLMNGSLIARVTDPKSSPAVLAIADAPFLGPTEQLESLFLMTLNRFPTMSEQQILSKYLDPTTNSDARRRTISHLLWALLNSSEFQIVP</sequence>
<protein>
    <recommendedName>
        <fullName evidence="5">Cytochrome c domain-containing protein</fullName>
    </recommendedName>
</protein>
<dbReference type="PANTHER" id="PTHR35889">
    <property type="entry name" value="CYCLOINULO-OLIGOSACCHARIDE FRUCTANOTRANSFERASE-RELATED"/>
    <property type="match status" value="1"/>
</dbReference>
<organism evidence="3 4">
    <name type="scientific">Pirellula staleyi (strain ATCC 27377 / DSM 6068 / ICPB 4128)</name>
    <name type="common">Pirella staleyi</name>
    <dbReference type="NCBI Taxonomy" id="530564"/>
    <lineage>
        <taxon>Bacteria</taxon>
        <taxon>Pseudomonadati</taxon>
        <taxon>Planctomycetota</taxon>
        <taxon>Planctomycetia</taxon>
        <taxon>Pirellulales</taxon>
        <taxon>Pirellulaceae</taxon>
        <taxon>Pirellula</taxon>
    </lineage>
</organism>
<feature type="domain" description="DUF1553" evidence="2">
    <location>
        <begin position="298"/>
        <end position="421"/>
    </location>
</feature>
<dbReference type="HOGENOM" id="CLU_005632_2_0_0"/>
<reference evidence="3 4" key="1">
    <citation type="journal article" date="2009" name="Stand. Genomic Sci.">
        <title>Complete genome sequence of Pirellula staleyi type strain (ATCC 27377).</title>
        <authorList>
            <person name="Clum A."/>
            <person name="Tindall B.J."/>
            <person name="Sikorski J."/>
            <person name="Ivanova N."/>
            <person name="Mavrommatis K."/>
            <person name="Lucas S."/>
            <person name="Glavina del Rio T."/>
            <person name="Nolan M."/>
            <person name="Chen F."/>
            <person name="Tice H."/>
            <person name="Pitluck S."/>
            <person name="Cheng J.F."/>
            <person name="Chertkov O."/>
            <person name="Brettin T."/>
            <person name="Han C."/>
            <person name="Detter J.C."/>
            <person name="Kuske C."/>
            <person name="Bruce D."/>
            <person name="Goodwin L."/>
            <person name="Ovchinikova G."/>
            <person name="Pati A."/>
            <person name="Mikhailova N."/>
            <person name="Chen A."/>
            <person name="Palaniappan K."/>
            <person name="Land M."/>
            <person name="Hauser L."/>
            <person name="Chang Y.J."/>
            <person name="Jeffries C.D."/>
            <person name="Chain P."/>
            <person name="Rohde M."/>
            <person name="Goker M."/>
            <person name="Bristow J."/>
            <person name="Eisen J.A."/>
            <person name="Markowitz V."/>
            <person name="Hugenholtz P."/>
            <person name="Kyrpides N.C."/>
            <person name="Klenk H.P."/>
            <person name="Lapidus A."/>
        </authorList>
    </citation>
    <scope>NUCLEOTIDE SEQUENCE [LARGE SCALE GENOMIC DNA]</scope>
    <source>
        <strain evidence="4">ATCC 27377 / DSM 6068 / ICPB 4128</strain>
    </source>
</reference>
<evidence type="ECO:0000313" key="4">
    <source>
        <dbReference type="Proteomes" id="UP000001887"/>
    </source>
</evidence>
<evidence type="ECO:0000259" key="1">
    <source>
        <dbReference type="Pfam" id="PF07583"/>
    </source>
</evidence>
<proteinExistence type="predicted"/>
<dbReference type="eggNOG" id="COG5492">
    <property type="taxonomic scope" value="Bacteria"/>
</dbReference>
<dbReference type="STRING" id="530564.Psta_0325"/>
<evidence type="ECO:0000313" key="3">
    <source>
        <dbReference type="EMBL" id="ADB15015.1"/>
    </source>
</evidence>
<evidence type="ECO:0000259" key="2">
    <source>
        <dbReference type="Pfam" id="PF07587"/>
    </source>
</evidence>
<evidence type="ECO:0008006" key="5">
    <source>
        <dbReference type="Google" id="ProtNLM"/>
    </source>
</evidence>
<gene>
    <name evidence="3" type="ordered locus">Psta_0325</name>
</gene>
<dbReference type="EMBL" id="CP001848">
    <property type="protein sequence ID" value="ADB15015.1"/>
    <property type="molecule type" value="Genomic_DNA"/>
</dbReference>
<accession>D2R2A6</accession>